<comment type="caution">
    <text evidence="5">The sequence shown here is derived from an EMBL/GenBank/DDBJ whole genome shotgun (WGS) entry which is preliminary data.</text>
</comment>
<dbReference type="HAMAP" id="MF_00272">
    <property type="entry name" value="GcvH"/>
    <property type="match status" value="1"/>
</dbReference>
<dbReference type="PROSITE" id="PS50968">
    <property type="entry name" value="BIOTINYL_LIPOYL"/>
    <property type="match status" value="1"/>
</dbReference>
<dbReference type="InterPro" id="IPR000089">
    <property type="entry name" value="Biotin_lipoyl"/>
</dbReference>
<sequence>MVKIDGNDFPEDRYYHREHMWVKVENGKARVGYNDWAQEAAGKLVNLNTRKVGRSVNIGKTLGTVESGKWVGPLKVPLSGTIAELNDEVLKKPSLINEDPYGKGWIAVIEASNLDEELNELIKGSDQEALEAWLNEEKAKHGI</sequence>
<dbReference type="PROSITE" id="PS00189">
    <property type="entry name" value="LIPOYL"/>
    <property type="match status" value="1"/>
</dbReference>
<dbReference type="Proteomes" id="UP000037210">
    <property type="component" value="Unassembled WGS sequence"/>
</dbReference>
<feature type="domain" description="Lipoyl-binding" evidence="4">
    <location>
        <begin position="28"/>
        <end position="110"/>
    </location>
</feature>
<dbReference type="CDD" id="cd06848">
    <property type="entry name" value="GCS_H"/>
    <property type="match status" value="1"/>
</dbReference>
<dbReference type="Gene3D" id="2.40.50.100">
    <property type="match status" value="1"/>
</dbReference>
<name>A0A0M0BLS0_9ARCH</name>
<dbReference type="PANTHER" id="PTHR11715:SF3">
    <property type="entry name" value="GLYCINE CLEAVAGE SYSTEM H PROTEIN-RELATED"/>
    <property type="match status" value="1"/>
</dbReference>
<gene>
    <name evidence="3" type="primary">gcvH</name>
    <name evidence="5" type="ORF">AC482_06425</name>
</gene>
<dbReference type="InterPro" id="IPR002930">
    <property type="entry name" value="GCV_H"/>
</dbReference>
<dbReference type="InterPro" id="IPR003016">
    <property type="entry name" value="2-oxoA_DH_lipoyl-BS"/>
</dbReference>
<comment type="function">
    <text evidence="3">The glycine cleavage system catalyzes the degradation of glycine. The H protein shuttles the methylamine group of glycine from the P protein to the T protein.</text>
</comment>
<dbReference type="GO" id="GO:0019464">
    <property type="term" value="P:glycine decarboxylation via glycine cleavage system"/>
    <property type="evidence" value="ECO:0007669"/>
    <property type="project" value="UniProtKB-UniRule"/>
</dbReference>
<dbReference type="EMBL" id="LFWZ01000063">
    <property type="protein sequence ID" value="KON29483.1"/>
    <property type="molecule type" value="Genomic_DNA"/>
</dbReference>
<evidence type="ECO:0000256" key="2">
    <source>
        <dbReference type="ARBA" id="ARBA00022823"/>
    </source>
</evidence>
<evidence type="ECO:0000313" key="5">
    <source>
        <dbReference type="EMBL" id="KON29483.1"/>
    </source>
</evidence>
<dbReference type="InterPro" id="IPR033753">
    <property type="entry name" value="GCV_H/Fam206"/>
</dbReference>
<dbReference type="GO" id="GO:0005960">
    <property type="term" value="C:glycine cleavage complex"/>
    <property type="evidence" value="ECO:0007669"/>
    <property type="project" value="InterPro"/>
</dbReference>
<evidence type="ECO:0000256" key="1">
    <source>
        <dbReference type="ARBA" id="ARBA00009249"/>
    </source>
</evidence>
<comment type="cofactor">
    <cofactor evidence="3">
        <name>(R)-lipoate</name>
        <dbReference type="ChEBI" id="CHEBI:83088"/>
    </cofactor>
    <text evidence="3">Binds 1 lipoyl cofactor covalently.</text>
</comment>
<evidence type="ECO:0000259" key="4">
    <source>
        <dbReference type="PROSITE" id="PS50968"/>
    </source>
</evidence>
<dbReference type="AlphaFoldDB" id="A0A0M0BLS0"/>
<proteinExistence type="inferred from homology"/>
<dbReference type="SUPFAM" id="SSF51230">
    <property type="entry name" value="Single hybrid motif"/>
    <property type="match status" value="1"/>
</dbReference>
<dbReference type="GO" id="GO:0009249">
    <property type="term" value="P:protein lipoylation"/>
    <property type="evidence" value="ECO:0007669"/>
    <property type="project" value="TreeGrafter"/>
</dbReference>
<evidence type="ECO:0000313" key="6">
    <source>
        <dbReference type="Proteomes" id="UP000037210"/>
    </source>
</evidence>
<comment type="similarity">
    <text evidence="1 3">Belongs to the GcvH family.</text>
</comment>
<comment type="subunit">
    <text evidence="3">The glycine cleavage system is composed of four proteins: P, T, L and H.</text>
</comment>
<dbReference type="GO" id="GO:0005829">
    <property type="term" value="C:cytosol"/>
    <property type="evidence" value="ECO:0007669"/>
    <property type="project" value="TreeGrafter"/>
</dbReference>
<protein>
    <recommendedName>
        <fullName evidence="3">Probable glycine cleavage system H protein</fullName>
    </recommendedName>
</protein>
<evidence type="ECO:0000256" key="3">
    <source>
        <dbReference type="HAMAP-Rule" id="MF_00272"/>
    </source>
</evidence>
<dbReference type="PATRIC" id="fig|1685127.3.peg.15"/>
<reference evidence="5 6" key="1">
    <citation type="submission" date="2015-06" db="EMBL/GenBank/DDBJ databases">
        <title>New insights into the roles of widespread benthic archaea in carbon and nitrogen cycling.</title>
        <authorList>
            <person name="Lazar C.S."/>
            <person name="Baker B.J."/>
            <person name="Seitz K.W."/>
            <person name="Hyde A.S."/>
            <person name="Dick G.J."/>
            <person name="Hinrichs K.-U."/>
            <person name="Teske A.P."/>
        </authorList>
    </citation>
    <scope>NUCLEOTIDE SEQUENCE [LARGE SCALE GENOMIC DNA]</scope>
    <source>
        <strain evidence="5">DG-45</strain>
    </source>
</reference>
<dbReference type="NCBIfam" id="NF002270">
    <property type="entry name" value="PRK01202.1"/>
    <property type="match status" value="1"/>
</dbReference>
<feature type="modified residue" description="N6-lipoyllysine" evidence="3">
    <location>
        <position position="69"/>
    </location>
</feature>
<dbReference type="InterPro" id="IPR011053">
    <property type="entry name" value="Single_hybrid_motif"/>
</dbReference>
<organism evidence="5 6">
    <name type="scientific">miscellaneous Crenarchaeota group-15 archaeon DG-45</name>
    <dbReference type="NCBI Taxonomy" id="1685127"/>
    <lineage>
        <taxon>Archaea</taxon>
        <taxon>Candidatus Bathyarchaeota</taxon>
        <taxon>MCG-15</taxon>
    </lineage>
</organism>
<accession>A0A0M0BLS0</accession>
<dbReference type="PANTHER" id="PTHR11715">
    <property type="entry name" value="GLYCINE CLEAVAGE SYSTEM H PROTEIN"/>
    <property type="match status" value="1"/>
</dbReference>
<dbReference type="Pfam" id="PF01597">
    <property type="entry name" value="GCV_H"/>
    <property type="match status" value="1"/>
</dbReference>
<keyword evidence="2 3" id="KW-0450">Lipoyl</keyword>